<gene>
    <name evidence="1" type="ORF">DM484_02095</name>
</gene>
<dbReference type="AlphaFoldDB" id="A0A2W4TRT7"/>
<dbReference type="EMBL" id="QJPH01000143">
    <property type="protein sequence ID" value="PZN84777.1"/>
    <property type="molecule type" value="Genomic_DNA"/>
</dbReference>
<comment type="caution">
    <text evidence="1">The sequence shown here is derived from an EMBL/GenBank/DDBJ whole genome shotgun (WGS) entry which is preliminary data.</text>
</comment>
<evidence type="ECO:0000313" key="1">
    <source>
        <dbReference type="EMBL" id="PZN84777.1"/>
    </source>
</evidence>
<evidence type="ECO:0000313" key="2">
    <source>
        <dbReference type="Proteomes" id="UP000249396"/>
    </source>
</evidence>
<name>A0A2W4TRT7_9GAMM</name>
<sequence>MFHLLRHSGMDRRNLGSMDGGVWAALQSGCMRDILVPHPSGGEAVQIGCPADLSGDPCRNDGVLSLAETTCQVR</sequence>
<protein>
    <submittedName>
        <fullName evidence="1">Uncharacterized protein</fullName>
    </submittedName>
</protein>
<reference evidence="1 2" key="1">
    <citation type="journal article" date="2018" name="Aquat. Microb. Ecol.">
        <title>Gammaproteobacterial methanotrophs dominate.</title>
        <authorList>
            <person name="Rissanen A.J."/>
            <person name="Saarenheimo J."/>
            <person name="Tiirola M."/>
            <person name="Peura S."/>
            <person name="Aalto S.L."/>
            <person name="Karvinen A."/>
            <person name="Nykanen H."/>
        </authorList>
    </citation>
    <scope>NUCLEOTIDE SEQUENCE [LARGE SCALE GENOMIC DNA]</scope>
    <source>
        <strain evidence="1">AMbin10</strain>
    </source>
</reference>
<accession>A0A2W4TRT7</accession>
<dbReference type="Proteomes" id="UP000249396">
    <property type="component" value="Unassembled WGS sequence"/>
</dbReference>
<proteinExistence type="predicted"/>
<organism evidence="1 2">
    <name type="scientific">Candidatus Methylumidiphilus alinenensis</name>
    <dbReference type="NCBI Taxonomy" id="2202197"/>
    <lineage>
        <taxon>Bacteria</taxon>
        <taxon>Pseudomonadati</taxon>
        <taxon>Pseudomonadota</taxon>
        <taxon>Gammaproteobacteria</taxon>
        <taxon>Methylococcales</taxon>
        <taxon>Candidatus Methylumidiphilus</taxon>
    </lineage>
</organism>